<proteinExistence type="predicted"/>
<name>A0AAV9JHE6_9PEZI</name>
<dbReference type="Proteomes" id="UP001324427">
    <property type="component" value="Unassembled WGS sequence"/>
</dbReference>
<dbReference type="AlphaFoldDB" id="A0AAV9JHE6"/>
<organism evidence="2 3">
    <name type="scientific">Oleoguttula mirabilis</name>
    <dbReference type="NCBI Taxonomy" id="1507867"/>
    <lineage>
        <taxon>Eukaryota</taxon>
        <taxon>Fungi</taxon>
        <taxon>Dikarya</taxon>
        <taxon>Ascomycota</taxon>
        <taxon>Pezizomycotina</taxon>
        <taxon>Dothideomycetes</taxon>
        <taxon>Dothideomycetidae</taxon>
        <taxon>Mycosphaerellales</taxon>
        <taxon>Teratosphaeriaceae</taxon>
        <taxon>Oleoguttula</taxon>
    </lineage>
</organism>
<gene>
    <name evidence="2" type="ORF">LTR36_004180</name>
</gene>
<protein>
    <submittedName>
        <fullName evidence="2">Uncharacterized protein</fullName>
    </submittedName>
</protein>
<dbReference type="EMBL" id="JAVFHQ010000024">
    <property type="protein sequence ID" value="KAK4544608.1"/>
    <property type="molecule type" value="Genomic_DNA"/>
</dbReference>
<feature type="compositionally biased region" description="Basic residues" evidence="1">
    <location>
        <begin position="16"/>
        <end position="28"/>
    </location>
</feature>
<evidence type="ECO:0000313" key="2">
    <source>
        <dbReference type="EMBL" id="KAK4544608.1"/>
    </source>
</evidence>
<reference evidence="2 3" key="1">
    <citation type="submission" date="2021-11" db="EMBL/GenBank/DDBJ databases">
        <title>Black yeast isolated from Biological Soil Crust.</title>
        <authorList>
            <person name="Kurbessoian T."/>
        </authorList>
    </citation>
    <scope>NUCLEOTIDE SEQUENCE [LARGE SCALE GENOMIC DNA]</scope>
    <source>
        <strain evidence="2 3">CCFEE 5522</strain>
    </source>
</reference>
<keyword evidence="3" id="KW-1185">Reference proteome</keyword>
<comment type="caution">
    <text evidence="2">The sequence shown here is derived from an EMBL/GenBank/DDBJ whole genome shotgun (WGS) entry which is preliminary data.</text>
</comment>
<accession>A0AAV9JHE6</accession>
<evidence type="ECO:0000256" key="1">
    <source>
        <dbReference type="SAM" id="MobiDB-lite"/>
    </source>
</evidence>
<feature type="compositionally biased region" description="Basic and acidic residues" evidence="1">
    <location>
        <begin position="29"/>
        <end position="45"/>
    </location>
</feature>
<evidence type="ECO:0000313" key="3">
    <source>
        <dbReference type="Proteomes" id="UP001324427"/>
    </source>
</evidence>
<sequence>MGNKRERLHAFLTSAQRHRSGVNQQRKKAASEEKARRDARRKAEAEAQVEAEAAGERAVLDAERVEPDEVKLDLLRKADGYERRRLVRQDNREMVKEVLKLMEETPLADVD</sequence>
<feature type="region of interest" description="Disordered" evidence="1">
    <location>
        <begin position="1"/>
        <end position="50"/>
    </location>
</feature>